<accession>A0A8H7UQB5</accession>
<protein>
    <recommendedName>
        <fullName evidence="1">Helitron helicase-like domain-containing protein</fullName>
    </recommendedName>
</protein>
<dbReference type="AlphaFoldDB" id="A0A8H7UQB5"/>
<name>A0A8H7UQB5_9FUNG</name>
<sequence>MKELSSEQEDGINDIRIIFRAESAPDLRRYNSPTADKIGALIVGGDDAGSIEPTNRDIVLKLRGTGSGLERIKELHQHYDSLHSWLILRPGNILLNIIKNEQVSLHSFGKLFHQYVVDMYDKVEQQRLNFIMFNQKSLRTEVCSELTDAIRLDDNDMSSVGKRAILPSTFIGGPRFMAQLYYDAKNLVRCFGKPDLFITFTCNPVWPPETENELLINQKPSDRPDLLFKIKNTVK</sequence>
<proteinExistence type="predicted"/>
<dbReference type="PANTHER" id="PTHR45786:SF74">
    <property type="entry name" value="ATP-DEPENDENT DNA HELICASE"/>
    <property type="match status" value="1"/>
</dbReference>
<evidence type="ECO:0000313" key="3">
    <source>
        <dbReference type="Proteomes" id="UP000650833"/>
    </source>
</evidence>
<feature type="domain" description="Helitron helicase-like" evidence="1">
    <location>
        <begin position="101"/>
        <end position="227"/>
    </location>
</feature>
<dbReference type="OrthoDB" id="2287175at2759"/>
<gene>
    <name evidence="2" type="ORF">INT46_009589</name>
</gene>
<dbReference type="InterPro" id="IPR025476">
    <property type="entry name" value="Helitron_helicase-like"/>
</dbReference>
<dbReference type="Pfam" id="PF14214">
    <property type="entry name" value="Helitron_like_N"/>
    <property type="match status" value="1"/>
</dbReference>
<evidence type="ECO:0000313" key="2">
    <source>
        <dbReference type="EMBL" id="KAG2191630.1"/>
    </source>
</evidence>
<reference evidence="2" key="1">
    <citation type="submission" date="2020-12" db="EMBL/GenBank/DDBJ databases">
        <title>Metabolic potential, ecology and presence of endohyphal bacteria is reflected in genomic diversity of Mucoromycotina.</title>
        <authorList>
            <person name="Muszewska A."/>
            <person name="Okrasinska A."/>
            <person name="Steczkiewicz K."/>
            <person name="Drgas O."/>
            <person name="Orlowska M."/>
            <person name="Perlinska-Lenart U."/>
            <person name="Aleksandrzak-Piekarczyk T."/>
            <person name="Szatraj K."/>
            <person name="Zielenkiewicz U."/>
            <person name="Pilsyk S."/>
            <person name="Malc E."/>
            <person name="Mieczkowski P."/>
            <person name="Kruszewska J.S."/>
            <person name="Biernat P."/>
            <person name="Pawlowska J."/>
        </authorList>
    </citation>
    <scope>NUCLEOTIDE SEQUENCE</scope>
    <source>
        <strain evidence="2">CBS 226.32</strain>
    </source>
</reference>
<dbReference type="Proteomes" id="UP000650833">
    <property type="component" value="Unassembled WGS sequence"/>
</dbReference>
<dbReference type="EMBL" id="JAEPRC010000803">
    <property type="protein sequence ID" value="KAG2191630.1"/>
    <property type="molecule type" value="Genomic_DNA"/>
</dbReference>
<organism evidence="2 3">
    <name type="scientific">Mucor plumbeus</name>
    <dbReference type="NCBI Taxonomy" id="97098"/>
    <lineage>
        <taxon>Eukaryota</taxon>
        <taxon>Fungi</taxon>
        <taxon>Fungi incertae sedis</taxon>
        <taxon>Mucoromycota</taxon>
        <taxon>Mucoromycotina</taxon>
        <taxon>Mucoromycetes</taxon>
        <taxon>Mucorales</taxon>
        <taxon>Mucorineae</taxon>
        <taxon>Mucoraceae</taxon>
        <taxon>Mucor</taxon>
    </lineage>
</organism>
<keyword evidence="3" id="KW-1185">Reference proteome</keyword>
<comment type="caution">
    <text evidence="2">The sequence shown here is derived from an EMBL/GenBank/DDBJ whole genome shotgun (WGS) entry which is preliminary data.</text>
</comment>
<evidence type="ECO:0000259" key="1">
    <source>
        <dbReference type="Pfam" id="PF14214"/>
    </source>
</evidence>
<dbReference type="PANTHER" id="PTHR45786">
    <property type="entry name" value="DNA BINDING PROTEIN-LIKE"/>
    <property type="match status" value="1"/>
</dbReference>